<keyword evidence="7" id="KW-1185">Reference proteome</keyword>
<dbReference type="AlphaFoldDB" id="A0A6A6PNS7"/>
<name>A0A6A6PNS7_9PEZI</name>
<dbReference type="Gene3D" id="1.10.1040.10">
    <property type="entry name" value="N-(1-d-carboxylethyl)-l-norvaline Dehydrogenase, domain 2"/>
    <property type="match status" value="1"/>
</dbReference>
<evidence type="ECO:0000313" key="7">
    <source>
        <dbReference type="Proteomes" id="UP000799767"/>
    </source>
</evidence>
<feature type="domain" description="Ketopantoate reductase N-terminal" evidence="4">
    <location>
        <begin position="5"/>
        <end position="165"/>
    </location>
</feature>
<dbReference type="InterPro" id="IPR036291">
    <property type="entry name" value="NAD(P)-bd_dom_sf"/>
</dbReference>
<dbReference type="PANTHER" id="PTHR21708:SF26">
    <property type="entry name" value="2-DEHYDROPANTOATE 2-REDUCTASE"/>
    <property type="match status" value="1"/>
</dbReference>
<keyword evidence="3" id="KW-0560">Oxidoreductase</keyword>
<dbReference type="NCBIfam" id="TIGR00745">
    <property type="entry name" value="apbA_panE"/>
    <property type="match status" value="1"/>
</dbReference>
<dbReference type="Pfam" id="PF02558">
    <property type="entry name" value="ApbA"/>
    <property type="match status" value="1"/>
</dbReference>
<dbReference type="SUPFAM" id="SSF48179">
    <property type="entry name" value="6-phosphogluconate dehydrogenase C-terminal domain-like"/>
    <property type="match status" value="1"/>
</dbReference>
<dbReference type="SUPFAM" id="SSF51735">
    <property type="entry name" value="NAD(P)-binding Rossmann-fold domains"/>
    <property type="match status" value="1"/>
</dbReference>
<feature type="domain" description="Ketopantoate reductase C-terminal" evidence="5">
    <location>
        <begin position="206"/>
        <end position="339"/>
    </location>
</feature>
<dbReference type="InterPro" id="IPR013328">
    <property type="entry name" value="6PGD_dom2"/>
</dbReference>
<dbReference type="Gene3D" id="3.40.50.720">
    <property type="entry name" value="NAD(P)-binding Rossmann-like Domain"/>
    <property type="match status" value="1"/>
</dbReference>
<sequence>MPTQILLIGAGAIGAFYAARLSTVPNTRVSVLCRSNYAAVQAEGFRIQSAQREFGASVFQPAHVFRDVEEIRRAGVKWAWIVVATKALPDVSDDSALLEGLVASDDDDGTAIVLIQNGIGVEAPYAKRFPRTTILTAVTIASCAQPSPGVIRHNRWTKTDLGPYRHSFSSANSTADDMDAKRARLFTDLLVQSGFRDTKSHPPKEMQAIRWHKTAINAGMNASSVLSAGSTNFALATHPELSAHVKAVMEEVLAVAARAVNDGAPLPLQKLGLGTPEKALARVSDSGKDDGSRPSMWNDWASGSRMELEVILGNVIKAGREAGVDVPRVQGMYALLKAAEGNRERERERREKGKL</sequence>
<dbReference type="GO" id="GO:0005737">
    <property type="term" value="C:cytoplasm"/>
    <property type="evidence" value="ECO:0007669"/>
    <property type="project" value="TreeGrafter"/>
</dbReference>
<dbReference type="InterPro" id="IPR013332">
    <property type="entry name" value="KPR_N"/>
</dbReference>
<dbReference type="GO" id="GO:0015940">
    <property type="term" value="P:pantothenate biosynthetic process"/>
    <property type="evidence" value="ECO:0007669"/>
    <property type="project" value="InterPro"/>
</dbReference>
<evidence type="ECO:0000259" key="4">
    <source>
        <dbReference type="Pfam" id="PF02558"/>
    </source>
</evidence>
<gene>
    <name evidence="6" type="ORF">BDY17DRAFT_252590</name>
</gene>
<dbReference type="InterPro" id="IPR013752">
    <property type="entry name" value="KPA_reductase"/>
</dbReference>
<keyword evidence="2" id="KW-0521">NADP</keyword>
<protein>
    <submittedName>
        <fullName evidence="6">Ketopantoate reductase PanE/ApbA-domain-containing protein</fullName>
    </submittedName>
</protein>
<reference evidence="6" key="1">
    <citation type="journal article" date="2020" name="Stud. Mycol.">
        <title>101 Dothideomycetes genomes: a test case for predicting lifestyles and emergence of pathogens.</title>
        <authorList>
            <person name="Haridas S."/>
            <person name="Albert R."/>
            <person name="Binder M."/>
            <person name="Bloem J."/>
            <person name="Labutti K."/>
            <person name="Salamov A."/>
            <person name="Andreopoulos B."/>
            <person name="Baker S."/>
            <person name="Barry K."/>
            <person name="Bills G."/>
            <person name="Bluhm B."/>
            <person name="Cannon C."/>
            <person name="Castanera R."/>
            <person name="Culley D."/>
            <person name="Daum C."/>
            <person name="Ezra D."/>
            <person name="Gonzalez J."/>
            <person name="Henrissat B."/>
            <person name="Kuo A."/>
            <person name="Liang C."/>
            <person name="Lipzen A."/>
            <person name="Lutzoni F."/>
            <person name="Magnuson J."/>
            <person name="Mondo S."/>
            <person name="Nolan M."/>
            <person name="Ohm R."/>
            <person name="Pangilinan J."/>
            <person name="Park H.-J."/>
            <person name="Ramirez L."/>
            <person name="Alfaro M."/>
            <person name="Sun H."/>
            <person name="Tritt A."/>
            <person name="Yoshinaga Y."/>
            <person name="Zwiers L.-H."/>
            <person name="Turgeon B."/>
            <person name="Goodwin S."/>
            <person name="Spatafora J."/>
            <person name="Crous P."/>
            <person name="Grigoriev I."/>
        </authorList>
    </citation>
    <scope>NUCLEOTIDE SEQUENCE</scope>
    <source>
        <strain evidence="6">CBS 113389</strain>
    </source>
</reference>
<dbReference type="PANTHER" id="PTHR21708">
    <property type="entry name" value="PROBABLE 2-DEHYDROPANTOATE 2-REDUCTASE"/>
    <property type="match status" value="1"/>
</dbReference>
<dbReference type="InterPro" id="IPR003710">
    <property type="entry name" value="ApbA"/>
</dbReference>
<organism evidence="6 7">
    <name type="scientific">Neohortaea acidophila</name>
    <dbReference type="NCBI Taxonomy" id="245834"/>
    <lineage>
        <taxon>Eukaryota</taxon>
        <taxon>Fungi</taxon>
        <taxon>Dikarya</taxon>
        <taxon>Ascomycota</taxon>
        <taxon>Pezizomycotina</taxon>
        <taxon>Dothideomycetes</taxon>
        <taxon>Dothideomycetidae</taxon>
        <taxon>Mycosphaerellales</taxon>
        <taxon>Teratosphaeriaceae</taxon>
        <taxon>Neohortaea</taxon>
    </lineage>
</organism>
<evidence type="ECO:0000256" key="3">
    <source>
        <dbReference type="ARBA" id="ARBA00023002"/>
    </source>
</evidence>
<dbReference type="GO" id="GO:0008677">
    <property type="term" value="F:2-dehydropantoate 2-reductase activity"/>
    <property type="evidence" value="ECO:0007669"/>
    <property type="project" value="InterPro"/>
</dbReference>
<accession>A0A6A6PNS7</accession>
<proteinExistence type="inferred from homology"/>
<dbReference type="GeneID" id="54472269"/>
<evidence type="ECO:0000256" key="1">
    <source>
        <dbReference type="ARBA" id="ARBA00007870"/>
    </source>
</evidence>
<dbReference type="InterPro" id="IPR008927">
    <property type="entry name" value="6-PGluconate_DH-like_C_sf"/>
</dbReference>
<dbReference type="EMBL" id="MU001637">
    <property type="protein sequence ID" value="KAF2481729.1"/>
    <property type="molecule type" value="Genomic_DNA"/>
</dbReference>
<dbReference type="OrthoDB" id="3609at2759"/>
<dbReference type="Pfam" id="PF08546">
    <property type="entry name" value="ApbA_C"/>
    <property type="match status" value="1"/>
</dbReference>
<dbReference type="FunFam" id="1.10.1040.10:FF:000017">
    <property type="entry name" value="2-dehydropantoate 2-reductase"/>
    <property type="match status" value="1"/>
</dbReference>
<dbReference type="FunFam" id="3.40.50.720:FF:000609">
    <property type="entry name" value="2-dehydropantoate 2-reductase"/>
    <property type="match status" value="1"/>
</dbReference>
<dbReference type="InterPro" id="IPR051402">
    <property type="entry name" value="KPR-Related"/>
</dbReference>
<dbReference type="RefSeq" id="XP_033588299.1">
    <property type="nucleotide sequence ID" value="XM_033731267.1"/>
</dbReference>
<evidence type="ECO:0000259" key="5">
    <source>
        <dbReference type="Pfam" id="PF08546"/>
    </source>
</evidence>
<evidence type="ECO:0000313" key="6">
    <source>
        <dbReference type="EMBL" id="KAF2481729.1"/>
    </source>
</evidence>
<evidence type="ECO:0000256" key="2">
    <source>
        <dbReference type="ARBA" id="ARBA00022857"/>
    </source>
</evidence>
<dbReference type="Proteomes" id="UP000799767">
    <property type="component" value="Unassembled WGS sequence"/>
</dbReference>
<comment type="similarity">
    <text evidence="1">Belongs to the ketopantoate reductase family.</text>
</comment>